<evidence type="ECO:0000259" key="1">
    <source>
        <dbReference type="Pfam" id="PF21880"/>
    </source>
</evidence>
<evidence type="ECO:0000313" key="3">
    <source>
        <dbReference type="Proteomes" id="UP000219331"/>
    </source>
</evidence>
<feature type="domain" description="DUF6916" evidence="1">
    <location>
        <begin position="11"/>
        <end position="106"/>
    </location>
</feature>
<evidence type="ECO:0000313" key="2">
    <source>
        <dbReference type="EMBL" id="SOC19939.1"/>
    </source>
</evidence>
<reference evidence="2 3" key="1">
    <citation type="submission" date="2017-08" db="EMBL/GenBank/DDBJ databases">
        <authorList>
            <person name="de Groot N.N."/>
        </authorList>
    </citation>
    <scope>NUCLEOTIDE SEQUENCE [LARGE SCALE GENOMIC DNA]</scope>
    <source>
        <strain evidence="2 3">USBA 352</strain>
    </source>
</reference>
<sequence length="107" mass="11239">MSGLSDLARVTLADFETVRNEPVLLVAANGSLALSIDEIRQMGSGAGVRDGGAFSVVFRGPQAPFVEQGMYRLEIGAGDAGSRTELELFLVPVGKDADGCLYEAVFT</sequence>
<proteinExistence type="predicted"/>
<protein>
    <recommendedName>
        <fullName evidence="1">DUF6916 domain-containing protein</fullName>
    </recommendedName>
</protein>
<organism evidence="2 3">
    <name type="scientific">Stappia indica</name>
    <dbReference type="NCBI Taxonomy" id="538381"/>
    <lineage>
        <taxon>Bacteria</taxon>
        <taxon>Pseudomonadati</taxon>
        <taxon>Pseudomonadota</taxon>
        <taxon>Alphaproteobacteria</taxon>
        <taxon>Hyphomicrobiales</taxon>
        <taxon>Stappiaceae</taxon>
        <taxon>Stappia</taxon>
    </lineage>
</organism>
<dbReference type="InterPro" id="IPR054209">
    <property type="entry name" value="DUF6916"/>
</dbReference>
<dbReference type="Pfam" id="PF21880">
    <property type="entry name" value="DUF6916"/>
    <property type="match status" value="1"/>
</dbReference>
<dbReference type="OrthoDB" id="8926597at2"/>
<name>A0A285TCW8_9HYPH</name>
<gene>
    <name evidence="2" type="ORF">SAMN05421512_110120</name>
</gene>
<dbReference type="STRING" id="538381.GCA_001696535_03935"/>
<accession>A0A285TCW8</accession>
<dbReference type="RefSeq" id="WP_097175871.1">
    <property type="nucleotide sequence ID" value="NZ_OBML01000010.1"/>
</dbReference>
<keyword evidence="3" id="KW-1185">Reference proteome</keyword>
<dbReference type="Proteomes" id="UP000219331">
    <property type="component" value="Unassembled WGS sequence"/>
</dbReference>
<dbReference type="AlphaFoldDB" id="A0A285TCW8"/>
<dbReference type="EMBL" id="OBML01000010">
    <property type="protein sequence ID" value="SOC19939.1"/>
    <property type="molecule type" value="Genomic_DNA"/>
</dbReference>